<keyword evidence="2" id="KW-1185">Reference proteome</keyword>
<reference evidence="1 2" key="1">
    <citation type="submission" date="2016-11" db="EMBL/GenBank/DDBJ databases">
        <authorList>
            <person name="Jaros S."/>
            <person name="Januszkiewicz K."/>
            <person name="Wedrychowicz H."/>
        </authorList>
    </citation>
    <scope>NUCLEOTIDE SEQUENCE [LARGE SCALE GENOMIC DNA]</scope>
    <source>
        <strain evidence="1 2">DSM 28715</strain>
    </source>
</reference>
<organism evidence="1 2">
    <name type="scientific">Cognatiyoonia sediminum</name>
    <dbReference type="NCBI Taxonomy" id="1508389"/>
    <lineage>
        <taxon>Bacteria</taxon>
        <taxon>Pseudomonadati</taxon>
        <taxon>Pseudomonadota</taxon>
        <taxon>Alphaproteobacteria</taxon>
        <taxon>Rhodobacterales</taxon>
        <taxon>Paracoccaceae</taxon>
        <taxon>Cognatiyoonia</taxon>
    </lineage>
</organism>
<proteinExistence type="predicted"/>
<gene>
    <name evidence="1" type="ORF">SAMN05444003_1524</name>
</gene>
<dbReference type="EMBL" id="FQXB01000001">
    <property type="protein sequence ID" value="SHG91300.1"/>
    <property type="molecule type" value="Genomic_DNA"/>
</dbReference>
<dbReference type="AlphaFoldDB" id="A0A1M5NP42"/>
<accession>A0A1M5NP42</accession>
<name>A0A1M5NP42_9RHOB</name>
<evidence type="ECO:0000313" key="2">
    <source>
        <dbReference type="Proteomes" id="UP000184074"/>
    </source>
</evidence>
<dbReference type="Proteomes" id="UP000184074">
    <property type="component" value="Unassembled WGS sequence"/>
</dbReference>
<sequence length="60" mass="7026">MCFLIADALHQFRTYYHRQLRVESCAWLLMHEQNSWTAQEGDLAQSCRKLFPNIPSGTPD</sequence>
<evidence type="ECO:0000313" key="1">
    <source>
        <dbReference type="EMBL" id="SHG91300.1"/>
    </source>
</evidence>
<protein>
    <submittedName>
        <fullName evidence="1">Uncharacterized protein</fullName>
    </submittedName>
</protein>